<dbReference type="AlphaFoldDB" id="A0A2P2PFC4"/>
<proteinExistence type="predicted"/>
<protein>
    <submittedName>
        <fullName evidence="1">Uncharacterized protein</fullName>
    </submittedName>
</protein>
<evidence type="ECO:0000313" key="1">
    <source>
        <dbReference type="EMBL" id="MBX53369.1"/>
    </source>
</evidence>
<reference evidence="1" key="1">
    <citation type="submission" date="2018-02" db="EMBL/GenBank/DDBJ databases">
        <title>Rhizophora mucronata_Transcriptome.</title>
        <authorList>
            <person name="Meera S.P."/>
            <person name="Sreeshan A."/>
            <person name="Augustine A."/>
        </authorList>
    </citation>
    <scope>NUCLEOTIDE SEQUENCE</scope>
    <source>
        <tissue evidence="1">Leaf</tissue>
    </source>
</reference>
<accession>A0A2P2PFC4</accession>
<name>A0A2P2PFC4_RHIMU</name>
<sequence length="30" mass="3147">MKIPTTNTILVTAIISMIGSIQSISVSPTE</sequence>
<dbReference type="EMBL" id="GGEC01072885">
    <property type="protein sequence ID" value="MBX53369.1"/>
    <property type="molecule type" value="Transcribed_RNA"/>
</dbReference>
<organism evidence="1">
    <name type="scientific">Rhizophora mucronata</name>
    <name type="common">Asiatic mangrove</name>
    <dbReference type="NCBI Taxonomy" id="61149"/>
    <lineage>
        <taxon>Eukaryota</taxon>
        <taxon>Viridiplantae</taxon>
        <taxon>Streptophyta</taxon>
        <taxon>Embryophyta</taxon>
        <taxon>Tracheophyta</taxon>
        <taxon>Spermatophyta</taxon>
        <taxon>Magnoliopsida</taxon>
        <taxon>eudicotyledons</taxon>
        <taxon>Gunneridae</taxon>
        <taxon>Pentapetalae</taxon>
        <taxon>rosids</taxon>
        <taxon>fabids</taxon>
        <taxon>Malpighiales</taxon>
        <taxon>Rhizophoraceae</taxon>
        <taxon>Rhizophora</taxon>
    </lineage>
</organism>